<keyword evidence="2" id="KW-1185">Reference proteome</keyword>
<sequence length="152" mass="16102">MLSADELAGVVDLFGALSRPELSEALSELAYRRGEDPPEEIVEDAVAAFALVGFVDDGHRLFAPGPAAFPTLPEGAEDLPHILDQQPRSVDRAAVAEAAADRLRTEAACAATLGATDRAERLVDISYDLETWAALDLSGVRSRLDATLDGTN</sequence>
<gene>
    <name evidence="1" type="ordered locus">NP_1300A</name>
</gene>
<evidence type="ECO:0000313" key="1">
    <source>
        <dbReference type="EMBL" id="CAI48741.1"/>
    </source>
</evidence>
<accession>A0A1U7EUT9</accession>
<name>A0A1U7EUT9_NATPD</name>
<dbReference type="Proteomes" id="UP000002698">
    <property type="component" value="Chromosome"/>
</dbReference>
<dbReference type="KEGG" id="nph:NP_1300A"/>
<dbReference type="RefSeq" id="WP_011322376.1">
    <property type="nucleotide sequence ID" value="NC_007426.1"/>
</dbReference>
<dbReference type="InterPro" id="IPR055533">
    <property type="entry name" value="DUF7109"/>
</dbReference>
<dbReference type="EnsemblBacteria" id="CAI48741">
    <property type="protein sequence ID" value="CAI48741"/>
    <property type="gene ID" value="NP_1300A"/>
</dbReference>
<organism evidence="1 2">
    <name type="scientific">Natronomonas pharaonis (strain ATCC 35678 / DSM 2160 / CIP 103997 / JCM 8858 / NBRC 14720 / NCIMB 2260 / Gabara)</name>
    <name type="common">Halobacterium pharaonis</name>
    <dbReference type="NCBI Taxonomy" id="348780"/>
    <lineage>
        <taxon>Archaea</taxon>
        <taxon>Methanobacteriati</taxon>
        <taxon>Methanobacteriota</taxon>
        <taxon>Stenosarchaea group</taxon>
        <taxon>Halobacteria</taxon>
        <taxon>Halobacteriales</taxon>
        <taxon>Natronomonadaceae</taxon>
        <taxon>Natronomonas</taxon>
    </lineage>
</organism>
<dbReference type="Pfam" id="PF23421">
    <property type="entry name" value="DUF7109"/>
    <property type="match status" value="1"/>
</dbReference>
<dbReference type="eggNOG" id="arCOG04675">
    <property type="taxonomic scope" value="Archaea"/>
</dbReference>
<proteinExistence type="predicted"/>
<evidence type="ECO:0000313" key="2">
    <source>
        <dbReference type="Proteomes" id="UP000002698"/>
    </source>
</evidence>
<dbReference type="GeneID" id="3701108"/>
<reference evidence="1 2" key="1">
    <citation type="journal article" date="2005" name="Genome Res.">
        <title>Living with two extremes: conclusions from the genome sequence of Natronomonas pharaonis.</title>
        <authorList>
            <person name="Falb M."/>
            <person name="Pfeiffer F."/>
            <person name="Palm P."/>
            <person name="Rodewald K."/>
            <person name="Hickmann V."/>
            <person name="Tittor J."/>
            <person name="Oesterhelt D."/>
        </authorList>
    </citation>
    <scope>NUCLEOTIDE SEQUENCE [LARGE SCALE GENOMIC DNA]</scope>
    <source>
        <strain evidence="2">ATCC 35678 / DSM 2160 / CIP 103997 / JCM 8858 / NBRC 14720 / NCIMB 2260 / Gabara</strain>
    </source>
</reference>
<dbReference type="AlphaFoldDB" id="A0A1U7EUT9"/>
<dbReference type="STRING" id="348780.NP_1300A"/>
<dbReference type="OrthoDB" id="214610at2157"/>
<dbReference type="EMBL" id="CR936257">
    <property type="protein sequence ID" value="CAI48741.1"/>
    <property type="molecule type" value="Genomic_DNA"/>
</dbReference>
<protein>
    <submittedName>
        <fullName evidence="1">Uncharacterized protein</fullName>
    </submittedName>
</protein>
<dbReference type="HOGENOM" id="CLU_1691505_0_0_2"/>